<feature type="binding site" evidence="4">
    <location>
        <position position="156"/>
    </location>
    <ligand>
        <name>Mg(2+)</name>
        <dbReference type="ChEBI" id="CHEBI:18420"/>
    </ligand>
</feature>
<dbReference type="InterPro" id="IPR002935">
    <property type="entry name" value="SAM_O-MeTrfase"/>
</dbReference>
<name>A0ABP3J5H6_9BACI</name>
<comment type="subunit">
    <text evidence="4">Homodimer.</text>
</comment>
<keyword evidence="4" id="KW-0460">Magnesium</keyword>
<feature type="binding site" evidence="4">
    <location>
        <position position="129"/>
    </location>
    <ligand>
        <name>S-adenosyl-L-methionine</name>
        <dbReference type="ChEBI" id="CHEBI:59789"/>
    </ligand>
</feature>
<dbReference type="PROSITE" id="PS51682">
    <property type="entry name" value="SAM_OMT_I"/>
    <property type="match status" value="1"/>
</dbReference>
<keyword evidence="1 4" id="KW-0489">Methyltransferase</keyword>
<keyword evidence="4" id="KW-0819">tRNA processing</keyword>
<comment type="function">
    <text evidence="4">Catalyzes the methylation of 5-hydroxyuridine (ho5U) to form 5-methoxyuridine (mo5U) at position 34 in tRNAs.</text>
</comment>
<keyword evidence="6" id="KW-1185">Reference proteome</keyword>
<dbReference type="InterPro" id="IPR050362">
    <property type="entry name" value="Cation-dep_OMT"/>
</dbReference>
<evidence type="ECO:0000313" key="5">
    <source>
        <dbReference type="EMBL" id="GAA0442782.1"/>
    </source>
</evidence>
<comment type="catalytic activity">
    <reaction evidence="4">
        <text>5-hydroxyuridine(34) in tRNA + S-adenosyl-L-methionine = 5-methoxyuridine(34) in tRNA + S-adenosyl-L-homocysteine + H(+)</text>
        <dbReference type="Rhea" id="RHEA:60524"/>
        <dbReference type="Rhea" id="RHEA-COMP:13381"/>
        <dbReference type="Rhea" id="RHEA-COMP:15591"/>
        <dbReference type="ChEBI" id="CHEBI:15378"/>
        <dbReference type="ChEBI" id="CHEBI:57856"/>
        <dbReference type="ChEBI" id="CHEBI:59789"/>
        <dbReference type="ChEBI" id="CHEBI:136877"/>
        <dbReference type="ChEBI" id="CHEBI:143860"/>
    </reaction>
</comment>
<dbReference type="SUPFAM" id="SSF53335">
    <property type="entry name" value="S-adenosyl-L-methionine-dependent methyltransferases"/>
    <property type="match status" value="1"/>
</dbReference>
<dbReference type="RefSeq" id="WP_343752694.1">
    <property type="nucleotide sequence ID" value="NZ_BAAADM010000054.1"/>
</dbReference>
<sequence length="210" mass="23643">MSDTLTHYLMASLDERTDEIKTLERQAKNDGIPIMDPLGMNFVVQMIRLTKPERILEIGTAIGYSALRMAQARPEASIVTIEQDGERYRCALENIRHMGKQHAIDVIPGDAAEELPRMADNTFDMVLIDASKGMYKEFFQQAEPLLSSGGIVLTDNVLFKGYVADASKSHPRYQKIAGKIREYNDWLLQRPDFTTTIIPIGDGIAISHRM</sequence>
<dbReference type="InterPro" id="IPR029063">
    <property type="entry name" value="SAM-dependent_MTases_sf"/>
</dbReference>
<feature type="binding site" evidence="4">
    <location>
        <position position="65"/>
    </location>
    <ligand>
        <name>S-adenosyl-L-methionine</name>
        <dbReference type="ChEBI" id="CHEBI:59789"/>
    </ligand>
</feature>
<evidence type="ECO:0000256" key="2">
    <source>
        <dbReference type="ARBA" id="ARBA00022679"/>
    </source>
</evidence>
<dbReference type="EMBL" id="BAAADM010000054">
    <property type="protein sequence ID" value="GAA0442782.1"/>
    <property type="molecule type" value="Genomic_DNA"/>
</dbReference>
<dbReference type="Gene3D" id="3.40.50.150">
    <property type="entry name" value="Vaccinia Virus protein VP39"/>
    <property type="match status" value="1"/>
</dbReference>
<protein>
    <recommendedName>
        <fullName evidence="4">tRNA 5-hydroxyuridine methyltransferase</fullName>
        <ecNumber evidence="4">2.1.1.-</ecNumber>
    </recommendedName>
    <alternativeName>
        <fullName evidence="4">ho5U methyltransferase</fullName>
    </alternativeName>
</protein>
<keyword evidence="2 4" id="KW-0808">Transferase</keyword>
<reference evidence="6" key="1">
    <citation type="journal article" date="2019" name="Int. J. Syst. Evol. Microbiol.">
        <title>The Global Catalogue of Microorganisms (GCM) 10K type strain sequencing project: providing services to taxonomists for standard genome sequencing and annotation.</title>
        <authorList>
            <consortium name="The Broad Institute Genomics Platform"/>
            <consortium name="The Broad Institute Genome Sequencing Center for Infectious Disease"/>
            <person name="Wu L."/>
            <person name="Ma J."/>
        </authorList>
    </citation>
    <scope>NUCLEOTIDE SEQUENCE [LARGE SCALE GENOMIC DNA]</scope>
    <source>
        <strain evidence="6">JCM 12149</strain>
    </source>
</reference>
<feature type="binding site" evidence="4">
    <location>
        <position position="35"/>
    </location>
    <ligand>
        <name>S-adenosyl-L-methionine</name>
        <dbReference type="ChEBI" id="CHEBI:59789"/>
    </ligand>
</feature>
<proteinExistence type="inferred from homology"/>
<evidence type="ECO:0000256" key="4">
    <source>
        <dbReference type="HAMAP-Rule" id="MF_02217"/>
    </source>
</evidence>
<dbReference type="PANTHER" id="PTHR10509">
    <property type="entry name" value="O-METHYLTRANSFERASE-RELATED"/>
    <property type="match status" value="1"/>
</dbReference>
<feature type="binding site" evidence="4">
    <location>
        <position position="129"/>
    </location>
    <ligand>
        <name>Mg(2+)</name>
        <dbReference type="ChEBI" id="CHEBI:18420"/>
    </ligand>
</feature>
<organism evidence="5 6">
    <name type="scientific">Lentibacillus halophilus</name>
    <dbReference type="NCBI Taxonomy" id="295065"/>
    <lineage>
        <taxon>Bacteria</taxon>
        <taxon>Bacillati</taxon>
        <taxon>Bacillota</taxon>
        <taxon>Bacilli</taxon>
        <taxon>Bacillales</taxon>
        <taxon>Bacillaceae</taxon>
        <taxon>Lentibacillus</taxon>
    </lineage>
</organism>
<gene>
    <name evidence="4" type="primary">trmR</name>
    <name evidence="5" type="ORF">GCM10008983_19860</name>
</gene>
<comment type="similarity">
    <text evidence="4">Belongs to the class I-like SAM-binding methyltransferase superfamily. Cation-dependent O-methyltransferase family.</text>
</comment>
<accession>A0ABP3J5H6</accession>
<feature type="binding site" evidence="4">
    <location>
        <begin position="110"/>
        <end position="111"/>
    </location>
    <ligand>
        <name>S-adenosyl-L-methionine</name>
        <dbReference type="ChEBI" id="CHEBI:59789"/>
    </ligand>
</feature>
<evidence type="ECO:0000256" key="1">
    <source>
        <dbReference type="ARBA" id="ARBA00022603"/>
    </source>
</evidence>
<keyword evidence="3 4" id="KW-0949">S-adenosyl-L-methionine</keyword>
<dbReference type="HAMAP" id="MF_02217">
    <property type="entry name" value="TrmR_methyltr"/>
    <property type="match status" value="1"/>
</dbReference>
<dbReference type="PANTHER" id="PTHR10509:SF14">
    <property type="entry name" value="CAFFEOYL-COA O-METHYLTRANSFERASE 3-RELATED"/>
    <property type="match status" value="1"/>
</dbReference>
<dbReference type="EC" id="2.1.1.-" evidence="4"/>
<dbReference type="Proteomes" id="UP001501459">
    <property type="component" value="Unassembled WGS sequence"/>
</dbReference>
<dbReference type="InterPro" id="IPR043675">
    <property type="entry name" value="TrmR_methyltr"/>
</dbReference>
<evidence type="ECO:0000313" key="6">
    <source>
        <dbReference type="Proteomes" id="UP001501459"/>
    </source>
</evidence>
<evidence type="ECO:0000256" key="3">
    <source>
        <dbReference type="ARBA" id="ARBA00022691"/>
    </source>
</evidence>
<keyword evidence="4" id="KW-0479">Metal-binding</keyword>
<comment type="caution">
    <text evidence="5">The sequence shown here is derived from an EMBL/GenBank/DDBJ whole genome shotgun (WGS) entry which is preliminary data.</text>
</comment>
<feature type="binding site" evidence="4">
    <location>
        <position position="155"/>
    </location>
    <ligand>
        <name>Mg(2+)</name>
        <dbReference type="ChEBI" id="CHEBI:18420"/>
    </ligand>
</feature>
<dbReference type="Pfam" id="PF01596">
    <property type="entry name" value="Methyltransf_3"/>
    <property type="match status" value="1"/>
</dbReference>
<feature type="binding site" evidence="4">
    <location>
        <position position="82"/>
    </location>
    <ligand>
        <name>S-adenosyl-L-methionine</name>
        <dbReference type="ChEBI" id="CHEBI:59789"/>
    </ligand>
</feature>
<dbReference type="CDD" id="cd02440">
    <property type="entry name" value="AdoMet_MTases"/>
    <property type="match status" value="1"/>
</dbReference>